<reference evidence="2" key="1">
    <citation type="journal article" date="2014" name="Cell">
        <title>The Architecture of a Scrambled Genome Reveals Massive Levels of Genomic Rearrangement during Development.</title>
        <authorList>
            <person name="Chen X."/>
            <person name="Bracht J.R."/>
            <person name="Goldman A.D."/>
            <person name="Dolzhenko E."/>
            <person name="Clay D.M."/>
            <person name="Swart E.C."/>
            <person name="Perlman D.H."/>
            <person name="Doak T.G."/>
            <person name="Stuart A."/>
            <person name="Amemiya C.T."/>
            <person name="Sebra R.P."/>
            <person name="Landweber L.F."/>
        </authorList>
    </citation>
    <scope>NUCLEOTIDE SEQUENCE [LARGE SCALE GENOMIC DNA]</scope>
    <source>
        <strain evidence="2">JRB310</strain>
    </source>
</reference>
<name>A0A073I0S5_9SPIT</name>
<sequence>MLKSGVIESIGQRDVLLFLLLERSTLLRLQALMRFMAKLSFLLVCMAFQSEVFALDRGSSTRTTFYTQESRCQNVDTFVQMLTDRWLFQRGCLMMKLIGNPLLSQREGIVQPKHQFHSIYLLSSIQYWFSGLLYKVVKSLPRGIQAFMYFRFCRRSKGRTFE</sequence>
<evidence type="ECO:0000313" key="2">
    <source>
        <dbReference type="Proteomes" id="UP000053232"/>
    </source>
</evidence>
<dbReference type="EMBL" id="ARYC01000441">
    <property type="protein sequence ID" value="KEJ83100.1"/>
    <property type="molecule type" value="Genomic_DNA"/>
</dbReference>
<dbReference type="Proteomes" id="UP000053232">
    <property type="component" value="Unassembled WGS sequence"/>
</dbReference>
<keyword evidence="2" id="KW-1185">Reference proteome</keyword>
<accession>A0A073I0S5</accession>
<organism evidence="1 2">
    <name type="scientific">Oxytricha trifallax</name>
    <dbReference type="NCBI Taxonomy" id="1172189"/>
    <lineage>
        <taxon>Eukaryota</taxon>
        <taxon>Sar</taxon>
        <taxon>Alveolata</taxon>
        <taxon>Ciliophora</taxon>
        <taxon>Intramacronucleata</taxon>
        <taxon>Spirotrichea</taxon>
        <taxon>Stichotrichia</taxon>
        <taxon>Sporadotrichida</taxon>
        <taxon>Oxytrichidae</taxon>
        <taxon>Oxytrichinae</taxon>
        <taxon>Oxytricha</taxon>
    </lineage>
</organism>
<evidence type="ECO:0000313" key="1">
    <source>
        <dbReference type="EMBL" id="KEJ83100.1"/>
    </source>
</evidence>
<dbReference type="AlphaFoldDB" id="A0A073I0S5"/>
<proteinExistence type="predicted"/>
<protein>
    <submittedName>
        <fullName evidence="1">Uncharacterized protein</fullName>
    </submittedName>
</protein>
<gene>
    <name evidence="1" type="ORF">OXYTRIMIC_361</name>
</gene>
<comment type="caution">
    <text evidence="1">The sequence shown here is derived from an EMBL/GenBank/DDBJ whole genome shotgun (WGS) entry which is preliminary data.</text>
</comment>